<dbReference type="AlphaFoldDB" id="A0A2G9HZY3"/>
<dbReference type="PANTHER" id="PTHR34189">
    <property type="entry name" value="TRANSMEMBRANE PROTEIN"/>
    <property type="match status" value="1"/>
</dbReference>
<evidence type="ECO:0000256" key="1">
    <source>
        <dbReference type="SAM" id="Phobius"/>
    </source>
</evidence>
<gene>
    <name evidence="2" type="ORF">CDL12_04198</name>
</gene>
<dbReference type="OrthoDB" id="906535at2759"/>
<dbReference type="Proteomes" id="UP000231279">
    <property type="component" value="Unassembled WGS sequence"/>
</dbReference>
<sequence>MHRVSSYSTARSSDEFLVNFSQSALKGYDSNEELLTSYNESNNLISDDVSKKDVSPKGSPGEKAVHLIPLVLVICGLVLWWFSNPVELQ</sequence>
<reference evidence="3" key="1">
    <citation type="journal article" date="2018" name="Gigascience">
        <title>Genome assembly of the Pink Ipe (Handroanthus impetiginosus, Bignoniaceae), a highly valued, ecologically keystone Neotropical timber forest tree.</title>
        <authorList>
            <person name="Silva-Junior O.B."/>
            <person name="Grattapaglia D."/>
            <person name="Novaes E."/>
            <person name="Collevatti R.G."/>
        </authorList>
    </citation>
    <scope>NUCLEOTIDE SEQUENCE [LARGE SCALE GENOMIC DNA]</scope>
    <source>
        <strain evidence="3">cv. UFG-1</strain>
    </source>
</reference>
<organism evidence="2 3">
    <name type="scientific">Handroanthus impetiginosus</name>
    <dbReference type="NCBI Taxonomy" id="429701"/>
    <lineage>
        <taxon>Eukaryota</taxon>
        <taxon>Viridiplantae</taxon>
        <taxon>Streptophyta</taxon>
        <taxon>Embryophyta</taxon>
        <taxon>Tracheophyta</taxon>
        <taxon>Spermatophyta</taxon>
        <taxon>Magnoliopsida</taxon>
        <taxon>eudicotyledons</taxon>
        <taxon>Gunneridae</taxon>
        <taxon>Pentapetalae</taxon>
        <taxon>asterids</taxon>
        <taxon>lamiids</taxon>
        <taxon>Lamiales</taxon>
        <taxon>Bignoniaceae</taxon>
        <taxon>Crescentiina</taxon>
        <taxon>Tabebuia alliance</taxon>
        <taxon>Handroanthus</taxon>
    </lineage>
</organism>
<keyword evidence="1" id="KW-0812">Transmembrane</keyword>
<feature type="transmembrane region" description="Helical" evidence="1">
    <location>
        <begin position="64"/>
        <end position="83"/>
    </location>
</feature>
<keyword evidence="1" id="KW-1133">Transmembrane helix</keyword>
<dbReference type="PANTHER" id="PTHR34189:SF10">
    <property type="entry name" value="TRANSMEMBRANE PROTEIN"/>
    <property type="match status" value="1"/>
</dbReference>
<keyword evidence="3" id="KW-1185">Reference proteome</keyword>
<protein>
    <submittedName>
        <fullName evidence="2">Uncharacterized protein</fullName>
    </submittedName>
</protein>
<evidence type="ECO:0000313" key="2">
    <source>
        <dbReference type="EMBL" id="PIN23069.1"/>
    </source>
</evidence>
<dbReference type="EMBL" id="NKXS01000638">
    <property type="protein sequence ID" value="PIN23069.1"/>
    <property type="molecule type" value="Genomic_DNA"/>
</dbReference>
<accession>A0A2G9HZY3</accession>
<keyword evidence="1" id="KW-0472">Membrane</keyword>
<name>A0A2G9HZY3_9LAMI</name>
<evidence type="ECO:0000313" key="3">
    <source>
        <dbReference type="Proteomes" id="UP000231279"/>
    </source>
</evidence>
<proteinExistence type="predicted"/>
<comment type="caution">
    <text evidence="2">The sequence shown here is derived from an EMBL/GenBank/DDBJ whole genome shotgun (WGS) entry which is preliminary data.</text>
</comment>